<dbReference type="Gene3D" id="3.10.560.10">
    <property type="entry name" value="Outer membrane lipoprotein wza domain like"/>
    <property type="match status" value="1"/>
</dbReference>
<evidence type="ECO:0000259" key="1">
    <source>
        <dbReference type="SMART" id="SM00278"/>
    </source>
</evidence>
<dbReference type="InterPro" id="IPR019554">
    <property type="entry name" value="Soluble_ligand-bd"/>
</dbReference>
<dbReference type="NCBIfam" id="TIGR00426">
    <property type="entry name" value="competence protein ComEA helix-hairpin-helix repeat region"/>
    <property type="match status" value="1"/>
</dbReference>
<proteinExistence type="predicted"/>
<evidence type="ECO:0000313" key="3">
    <source>
        <dbReference type="Proteomes" id="UP000036202"/>
    </source>
</evidence>
<dbReference type="GO" id="GO:0015628">
    <property type="term" value="P:protein secretion by the type II secretion system"/>
    <property type="evidence" value="ECO:0007669"/>
    <property type="project" value="TreeGrafter"/>
</dbReference>
<dbReference type="Gene3D" id="1.10.150.310">
    <property type="entry name" value="Tex RuvX-like domain-like"/>
    <property type="match status" value="1"/>
</dbReference>
<dbReference type="InterPro" id="IPR051675">
    <property type="entry name" value="Endo/Exo/Phosphatase_dom_1"/>
</dbReference>
<dbReference type="SUPFAM" id="SSF47781">
    <property type="entry name" value="RuvA domain 2-like"/>
    <property type="match status" value="1"/>
</dbReference>
<dbReference type="PANTHER" id="PTHR21180:SF32">
    <property type="entry name" value="ENDONUCLEASE_EXONUCLEASE_PHOSPHATASE FAMILY DOMAIN-CONTAINING PROTEIN 1"/>
    <property type="match status" value="1"/>
</dbReference>
<reference evidence="3" key="2">
    <citation type="submission" date="2015-06" db="EMBL/GenBank/DDBJ databases">
        <title>Genome Sequence of Bacillus endophyticus and Analysis of its Companion Mechanism in the Ketogulonigenium vulgare-Bacillus strain Consortium.</title>
        <authorList>
            <person name="Jia N."/>
            <person name="Du J."/>
            <person name="Ding M.-Z."/>
            <person name="Gao F."/>
            <person name="Yuan Y.-J."/>
        </authorList>
    </citation>
    <scope>NUCLEOTIDE SEQUENCE [LARGE SCALE GENOMIC DNA]</scope>
    <source>
        <strain evidence="3">Hbe603</strain>
    </source>
</reference>
<dbReference type="GO" id="GO:0015627">
    <property type="term" value="C:type II protein secretion system complex"/>
    <property type="evidence" value="ECO:0007669"/>
    <property type="project" value="TreeGrafter"/>
</dbReference>
<dbReference type="Pfam" id="PF12836">
    <property type="entry name" value="HHH_3"/>
    <property type="match status" value="1"/>
</dbReference>
<name>A0A0H4KPF0_9BACI</name>
<dbReference type="PATRIC" id="fig|135735.6.peg.4276"/>
<dbReference type="OrthoDB" id="9790239at2"/>
<dbReference type="Pfam" id="PF10531">
    <property type="entry name" value="SLBB"/>
    <property type="match status" value="1"/>
</dbReference>
<keyword evidence="3" id="KW-1185">Reference proteome</keyword>
<protein>
    <submittedName>
        <fullName evidence="2">Competence protein ComE</fullName>
    </submittedName>
</protein>
<sequence length="204" mass="22356">MEWLRTHKWLSAICGGLVCLILLLSIVLGGDKEAKKTATDSESLVFSKEEKNEEEQKKEKAELPIIIDVKGSVQNPGIYTMKDGERIDDAINKAGGFTKNAEVTAVNLAQKVADEMVVYVPSEGEKELTSIPVEGTDTEESVLININNAQSEELQKLNGVGPSKAEAIIVYREENGPFKAPEDIMNVSGFGEKSFEKIKEQITV</sequence>
<dbReference type="GO" id="GO:0006281">
    <property type="term" value="P:DNA repair"/>
    <property type="evidence" value="ECO:0007669"/>
    <property type="project" value="InterPro"/>
</dbReference>
<dbReference type="SMART" id="SM00278">
    <property type="entry name" value="HhH1"/>
    <property type="match status" value="2"/>
</dbReference>
<dbReference type="InterPro" id="IPR004509">
    <property type="entry name" value="Competence_ComEA_HhH"/>
</dbReference>
<dbReference type="InterPro" id="IPR003583">
    <property type="entry name" value="Hlx-hairpin-Hlx_DNA-bd_motif"/>
</dbReference>
<gene>
    <name evidence="2" type="ORF">BEH_20200</name>
</gene>
<feature type="domain" description="Helix-hairpin-helix DNA-binding motif class 1" evidence="1">
    <location>
        <begin position="182"/>
        <end position="201"/>
    </location>
</feature>
<dbReference type="EMBL" id="CP011974">
    <property type="protein sequence ID" value="AKO94209.1"/>
    <property type="molecule type" value="Genomic_DNA"/>
</dbReference>
<dbReference type="InterPro" id="IPR010994">
    <property type="entry name" value="RuvA_2-like"/>
</dbReference>
<organism evidence="2 3">
    <name type="scientific">Priestia filamentosa</name>
    <dbReference type="NCBI Taxonomy" id="1402861"/>
    <lineage>
        <taxon>Bacteria</taxon>
        <taxon>Bacillati</taxon>
        <taxon>Bacillota</taxon>
        <taxon>Bacilli</taxon>
        <taxon>Bacillales</taxon>
        <taxon>Bacillaceae</taxon>
        <taxon>Priestia</taxon>
    </lineage>
</organism>
<dbReference type="AlphaFoldDB" id="A0A0H4KPF0"/>
<accession>A0A0H4KPF0</accession>
<reference evidence="2 3" key="1">
    <citation type="journal article" date="2015" name="PLoS ONE">
        <title>Genome Sequence of Bacillus endophyticus and Analysis of Its Companion Mechanism in the Ketogulonigenium vulgare-Bacillus Strain Consortium.</title>
        <authorList>
            <person name="Jia N."/>
            <person name="Du J."/>
            <person name="Ding M.Z."/>
            <person name="Gao F."/>
            <person name="Yuan Y.J."/>
        </authorList>
    </citation>
    <scope>NUCLEOTIDE SEQUENCE [LARGE SCALE GENOMIC DNA]</scope>
    <source>
        <strain evidence="2 3">Hbe603</strain>
    </source>
</reference>
<dbReference type="GO" id="GO:0003677">
    <property type="term" value="F:DNA binding"/>
    <property type="evidence" value="ECO:0007669"/>
    <property type="project" value="InterPro"/>
</dbReference>
<evidence type="ECO:0000313" key="2">
    <source>
        <dbReference type="EMBL" id="AKO94209.1"/>
    </source>
</evidence>
<dbReference type="PANTHER" id="PTHR21180">
    <property type="entry name" value="ENDONUCLEASE/EXONUCLEASE/PHOSPHATASE FAMILY DOMAIN-CONTAINING PROTEIN 1"/>
    <property type="match status" value="1"/>
</dbReference>
<feature type="domain" description="Helix-hairpin-helix DNA-binding motif class 1" evidence="1">
    <location>
        <begin position="152"/>
        <end position="171"/>
    </location>
</feature>
<dbReference type="KEGG" id="beo:BEH_20200"/>
<dbReference type="RefSeq" id="WP_040056824.1">
    <property type="nucleotide sequence ID" value="NZ_CP011974.1"/>
</dbReference>
<dbReference type="Proteomes" id="UP000036202">
    <property type="component" value="Chromosome"/>
</dbReference>